<dbReference type="Proteomes" id="UP000013940">
    <property type="component" value="Chromosome"/>
</dbReference>
<dbReference type="EMBL" id="CP003190">
    <property type="protein sequence ID" value="AGL82735.1"/>
    <property type="molecule type" value="Genomic_DNA"/>
</dbReference>
<dbReference type="KEGG" id="pprc:PFLCHA0_c09430"/>
<reference evidence="3" key="1">
    <citation type="journal article" date="2014" name="Genome Announc.">
        <title>Full-genome sequence of the plant growth-promoting bacterium Pseudomonas protegens CHA0.</title>
        <authorList>
            <person name="Jousset A."/>
            <person name="Schuldes J."/>
            <person name="Keel C."/>
            <person name="Maurhofer M."/>
            <person name="Daniel R."/>
            <person name="Scheu S."/>
            <person name="Thuermer A."/>
        </authorList>
    </citation>
    <scope>NUCLEOTIDE SEQUENCE [LARGE SCALE GENOMIC DNA]</scope>
    <source>
        <strain evidence="3">DSM 19095 / LMG 27888 / CFBP 6595 / CHA0</strain>
    </source>
</reference>
<evidence type="ECO:0000313" key="2">
    <source>
        <dbReference type="EMBL" id="AGL82735.1"/>
    </source>
</evidence>
<dbReference type="AlphaFoldDB" id="A0A2C9EGI3"/>
<feature type="region of interest" description="Disordered" evidence="1">
    <location>
        <begin position="1"/>
        <end position="42"/>
    </location>
</feature>
<name>A0A2C9EGI3_PSEPH</name>
<gene>
    <name evidence="2" type="ORF">PFLCHA0_c09430</name>
</gene>
<dbReference type="HOGENOM" id="CLU_3256588_0_0_6"/>
<protein>
    <submittedName>
        <fullName evidence="2">Uncharacterized protein</fullName>
    </submittedName>
</protein>
<sequence length="42" mass="4648">MHKRASLDLQSSGAPRLPSHPRGHLSILAMTRIDGRGSRPRM</sequence>
<organism evidence="2 3">
    <name type="scientific">Pseudomonas protegens (strain DSM 19095 / LMG 27888 / CFBP 6595 / CHA0)</name>
    <dbReference type="NCBI Taxonomy" id="1124983"/>
    <lineage>
        <taxon>Bacteria</taxon>
        <taxon>Pseudomonadati</taxon>
        <taxon>Pseudomonadota</taxon>
        <taxon>Gammaproteobacteria</taxon>
        <taxon>Pseudomonadales</taxon>
        <taxon>Pseudomonadaceae</taxon>
        <taxon>Pseudomonas</taxon>
    </lineage>
</organism>
<accession>A0A2C9EGI3</accession>
<feature type="compositionally biased region" description="Basic and acidic residues" evidence="1">
    <location>
        <begin position="33"/>
        <end position="42"/>
    </location>
</feature>
<proteinExistence type="predicted"/>
<evidence type="ECO:0000313" key="3">
    <source>
        <dbReference type="Proteomes" id="UP000013940"/>
    </source>
</evidence>
<evidence type="ECO:0000256" key="1">
    <source>
        <dbReference type="SAM" id="MobiDB-lite"/>
    </source>
</evidence>